<keyword evidence="3" id="KW-0808">Transferase</keyword>
<evidence type="ECO:0000256" key="3">
    <source>
        <dbReference type="ARBA" id="ARBA00022679"/>
    </source>
</evidence>
<evidence type="ECO:0000256" key="2">
    <source>
        <dbReference type="ARBA" id="ARBA00022527"/>
    </source>
</evidence>
<dbReference type="InterPro" id="IPR011009">
    <property type="entry name" value="Kinase-like_dom_sf"/>
</dbReference>
<evidence type="ECO:0000256" key="5">
    <source>
        <dbReference type="ARBA" id="ARBA00022777"/>
    </source>
</evidence>
<evidence type="ECO:0000256" key="9">
    <source>
        <dbReference type="SAM" id="MobiDB-lite"/>
    </source>
</evidence>
<dbReference type="PROSITE" id="PS50011">
    <property type="entry name" value="PROTEIN_KINASE_DOM"/>
    <property type="match status" value="1"/>
</dbReference>
<keyword evidence="4" id="KW-0547">Nucleotide-binding</keyword>
<dbReference type="Gene3D" id="1.10.510.10">
    <property type="entry name" value="Transferase(Phosphotransferase) domain 1"/>
    <property type="match status" value="1"/>
</dbReference>
<dbReference type="InterPro" id="IPR000719">
    <property type="entry name" value="Prot_kinase_dom"/>
</dbReference>
<keyword evidence="12" id="KW-1185">Reference proteome</keyword>
<evidence type="ECO:0000256" key="4">
    <source>
        <dbReference type="ARBA" id="ARBA00022741"/>
    </source>
</evidence>
<gene>
    <name evidence="11" type="ORF">SCF082_LOCUS39597</name>
</gene>
<comment type="caution">
    <text evidence="11">The sequence shown here is derived from an EMBL/GenBank/DDBJ whole genome shotgun (WGS) entry which is preliminary data.</text>
</comment>
<evidence type="ECO:0000256" key="7">
    <source>
        <dbReference type="ARBA" id="ARBA00047899"/>
    </source>
</evidence>
<reference evidence="11 12" key="1">
    <citation type="submission" date="2024-02" db="EMBL/GenBank/DDBJ databases">
        <authorList>
            <person name="Chen Y."/>
            <person name="Shah S."/>
            <person name="Dougan E. K."/>
            <person name="Thang M."/>
            <person name="Chan C."/>
        </authorList>
    </citation>
    <scope>NUCLEOTIDE SEQUENCE [LARGE SCALE GENOMIC DNA]</scope>
</reference>
<dbReference type="EMBL" id="CAXAMM010039061">
    <property type="protein sequence ID" value="CAK9083420.1"/>
    <property type="molecule type" value="Genomic_DNA"/>
</dbReference>
<proteinExistence type="predicted"/>
<dbReference type="PROSITE" id="PS00108">
    <property type="entry name" value="PROTEIN_KINASE_ST"/>
    <property type="match status" value="1"/>
</dbReference>
<dbReference type="PANTHER" id="PTHR44899">
    <property type="entry name" value="CAMK FAMILY PROTEIN KINASE"/>
    <property type="match status" value="1"/>
</dbReference>
<name>A0ABP0Q6B0_9DINO</name>
<evidence type="ECO:0000256" key="1">
    <source>
        <dbReference type="ARBA" id="ARBA00012513"/>
    </source>
</evidence>
<keyword evidence="2" id="KW-0723">Serine/threonine-protein kinase</keyword>
<dbReference type="SUPFAM" id="SSF56112">
    <property type="entry name" value="Protein kinase-like (PK-like)"/>
    <property type="match status" value="1"/>
</dbReference>
<organism evidence="11 12">
    <name type="scientific">Durusdinium trenchii</name>
    <dbReference type="NCBI Taxonomy" id="1381693"/>
    <lineage>
        <taxon>Eukaryota</taxon>
        <taxon>Sar</taxon>
        <taxon>Alveolata</taxon>
        <taxon>Dinophyceae</taxon>
        <taxon>Suessiales</taxon>
        <taxon>Symbiodiniaceae</taxon>
        <taxon>Durusdinium</taxon>
    </lineage>
</organism>
<dbReference type="InterPro" id="IPR008271">
    <property type="entry name" value="Ser/Thr_kinase_AS"/>
</dbReference>
<dbReference type="Pfam" id="PF00069">
    <property type="entry name" value="Pkinase"/>
    <property type="match status" value="1"/>
</dbReference>
<dbReference type="GO" id="GO:0016301">
    <property type="term" value="F:kinase activity"/>
    <property type="evidence" value="ECO:0007669"/>
    <property type="project" value="UniProtKB-KW"/>
</dbReference>
<evidence type="ECO:0000313" key="12">
    <source>
        <dbReference type="Proteomes" id="UP001642464"/>
    </source>
</evidence>
<evidence type="ECO:0000256" key="8">
    <source>
        <dbReference type="ARBA" id="ARBA00048679"/>
    </source>
</evidence>
<dbReference type="InterPro" id="IPR051131">
    <property type="entry name" value="NEK_Ser/Thr_kinase_NIMA"/>
</dbReference>
<sequence>YFIIIMEFCPEGDLKEKIEQDFLNFTEDWVRTIFAQLLQAVQYLHSKNVIHRDLKSQNVFLSEEGHVRLGDFGLCRHTHRCTGTSTLTHAGTDCYMAPEMLSSSRYGKPADMWSLGCILYELCTGQFMWELDGILGALVMADSHSVQKLVQKEIAPAVGNELKSLLKKLLHINPAMRPTATTCMRKKLFKRGFSLSKESFGQSLGEEGDNEICEVLSGLSGSGEGERLSTNEDSDSDGSEASFSPYSNLRRSDLPKLKRRKKKAKAQGRRS</sequence>
<dbReference type="SMART" id="SM00220">
    <property type="entry name" value="S_TKc"/>
    <property type="match status" value="1"/>
</dbReference>
<keyword evidence="6" id="KW-0067">ATP-binding</keyword>
<dbReference type="PANTHER" id="PTHR44899:SF3">
    <property type="entry name" value="SERINE_THREONINE-PROTEIN KINASE NEK1"/>
    <property type="match status" value="1"/>
</dbReference>
<evidence type="ECO:0000313" key="11">
    <source>
        <dbReference type="EMBL" id="CAK9083420.1"/>
    </source>
</evidence>
<comment type="catalytic activity">
    <reaction evidence="7">
        <text>L-threonyl-[protein] + ATP = O-phospho-L-threonyl-[protein] + ADP + H(+)</text>
        <dbReference type="Rhea" id="RHEA:46608"/>
        <dbReference type="Rhea" id="RHEA-COMP:11060"/>
        <dbReference type="Rhea" id="RHEA-COMP:11605"/>
        <dbReference type="ChEBI" id="CHEBI:15378"/>
        <dbReference type="ChEBI" id="CHEBI:30013"/>
        <dbReference type="ChEBI" id="CHEBI:30616"/>
        <dbReference type="ChEBI" id="CHEBI:61977"/>
        <dbReference type="ChEBI" id="CHEBI:456216"/>
        <dbReference type="EC" id="2.7.11.1"/>
    </reaction>
</comment>
<dbReference type="Proteomes" id="UP001642464">
    <property type="component" value="Unassembled WGS sequence"/>
</dbReference>
<accession>A0ABP0Q6B0</accession>
<feature type="non-terminal residue" evidence="11">
    <location>
        <position position="1"/>
    </location>
</feature>
<dbReference type="EC" id="2.7.11.1" evidence="1"/>
<feature type="compositionally biased region" description="Basic residues" evidence="9">
    <location>
        <begin position="257"/>
        <end position="271"/>
    </location>
</feature>
<feature type="domain" description="Protein kinase" evidence="10">
    <location>
        <begin position="1"/>
        <end position="189"/>
    </location>
</feature>
<keyword evidence="5 11" id="KW-0418">Kinase</keyword>
<evidence type="ECO:0000256" key="6">
    <source>
        <dbReference type="ARBA" id="ARBA00022840"/>
    </source>
</evidence>
<feature type="region of interest" description="Disordered" evidence="9">
    <location>
        <begin position="219"/>
        <end position="271"/>
    </location>
</feature>
<evidence type="ECO:0000259" key="10">
    <source>
        <dbReference type="PROSITE" id="PS50011"/>
    </source>
</evidence>
<comment type="catalytic activity">
    <reaction evidence="8">
        <text>L-seryl-[protein] + ATP = O-phospho-L-seryl-[protein] + ADP + H(+)</text>
        <dbReference type="Rhea" id="RHEA:17989"/>
        <dbReference type="Rhea" id="RHEA-COMP:9863"/>
        <dbReference type="Rhea" id="RHEA-COMP:11604"/>
        <dbReference type="ChEBI" id="CHEBI:15378"/>
        <dbReference type="ChEBI" id="CHEBI:29999"/>
        <dbReference type="ChEBI" id="CHEBI:30616"/>
        <dbReference type="ChEBI" id="CHEBI:83421"/>
        <dbReference type="ChEBI" id="CHEBI:456216"/>
        <dbReference type="EC" id="2.7.11.1"/>
    </reaction>
</comment>
<protein>
    <recommendedName>
        <fullName evidence="1">non-specific serine/threonine protein kinase</fullName>
        <ecNumber evidence="1">2.7.11.1</ecNumber>
    </recommendedName>
</protein>